<evidence type="ECO:0000256" key="1">
    <source>
        <dbReference type="SAM" id="MobiDB-lite"/>
    </source>
</evidence>
<reference evidence="2 3" key="1">
    <citation type="journal article" date="2011" name="Science">
        <title>The ecoresponsive genome of Daphnia pulex.</title>
        <authorList>
            <person name="Colbourne J.K."/>
            <person name="Pfrender M.E."/>
            <person name="Gilbert D."/>
            <person name="Thomas W.K."/>
            <person name="Tucker A."/>
            <person name="Oakley T.H."/>
            <person name="Tokishita S."/>
            <person name="Aerts A."/>
            <person name="Arnold G.J."/>
            <person name="Basu M.K."/>
            <person name="Bauer D.J."/>
            <person name="Caceres C.E."/>
            <person name="Carmel L."/>
            <person name="Casola C."/>
            <person name="Choi J.H."/>
            <person name="Detter J.C."/>
            <person name="Dong Q."/>
            <person name="Dusheyko S."/>
            <person name="Eads B.D."/>
            <person name="Frohlich T."/>
            <person name="Geiler-Samerotte K.A."/>
            <person name="Gerlach D."/>
            <person name="Hatcher P."/>
            <person name="Jogdeo S."/>
            <person name="Krijgsveld J."/>
            <person name="Kriventseva E.V."/>
            <person name="Kultz D."/>
            <person name="Laforsch C."/>
            <person name="Lindquist E."/>
            <person name="Lopez J."/>
            <person name="Manak J.R."/>
            <person name="Muller J."/>
            <person name="Pangilinan J."/>
            <person name="Patwardhan R.P."/>
            <person name="Pitluck S."/>
            <person name="Pritham E.J."/>
            <person name="Rechtsteiner A."/>
            <person name="Rho M."/>
            <person name="Rogozin I.B."/>
            <person name="Sakarya O."/>
            <person name="Salamov A."/>
            <person name="Schaack S."/>
            <person name="Shapiro H."/>
            <person name="Shiga Y."/>
            <person name="Skalitzky C."/>
            <person name="Smith Z."/>
            <person name="Souvorov A."/>
            <person name="Sung W."/>
            <person name="Tang Z."/>
            <person name="Tsuchiya D."/>
            <person name="Tu H."/>
            <person name="Vos H."/>
            <person name="Wang M."/>
            <person name="Wolf Y.I."/>
            <person name="Yamagata H."/>
            <person name="Yamada T."/>
            <person name="Ye Y."/>
            <person name="Shaw J.R."/>
            <person name="Andrews J."/>
            <person name="Crease T.J."/>
            <person name="Tang H."/>
            <person name="Lucas S.M."/>
            <person name="Robertson H.M."/>
            <person name="Bork P."/>
            <person name="Koonin E.V."/>
            <person name="Zdobnov E.M."/>
            <person name="Grigoriev I.V."/>
            <person name="Lynch M."/>
            <person name="Boore J.L."/>
        </authorList>
    </citation>
    <scope>NUCLEOTIDE SEQUENCE [LARGE SCALE GENOMIC DNA]</scope>
</reference>
<keyword evidence="3" id="KW-1185">Reference proteome</keyword>
<gene>
    <name evidence="2" type="ORF">DAPPUDRAFT_322638</name>
</gene>
<feature type="region of interest" description="Disordered" evidence="1">
    <location>
        <begin position="1"/>
        <end position="59"/>
    </location>
</feature>
<feature type="compositionally biased region" description="Polar residues" evidence="1">
    <location>
        <begin position="35"/>
        <end position="47"/>
    </location>
</feature>
<evidence type="ECO:0000313" key="2">
    <source>
        <dbReference type="EMBL" id="EFX76170.1"/>
    </source>
</evidence>
<proteinExistence type="predicted"/>
<feature type="compositionally biased region" description="Basic and acidic residues" evidence="1">
    <location>
        <begin position="1"/>
        <end position="19"/>
    </location>
</feature>
<dbReference type="EMBL" id="GL732570">
    <property type="protein sequence ID" value="EFX76170.1"/>
    <property type="molecule type" value="Genomic_DNA"/>
</dbReference>
<dbReference type="Proteomes" id="UP000000305">
    <property type="component" value="Unassembled WGS sequence"/>
</dbReference>
<accession>E9GWK8</accession>
<dbReference type="AlphaFoldDB" id="E9GWK8"/>
<name>E9GWK8_DAPPU</name>
<dbReference type="HOGENOM" id="CLU_1350121_0_0_1"/>
<protein>
    <recommendedName>
        <fullName evidence="4">UBZ4-type domain-containing protein</fullName>
    </recommendedName>
</protein>
<sequence length="203" mass="23620">MDRKSLEKMVEKIMSKLKEDSEEDPDSDFVHDDSQPSTSTGKGSTNKRNLKRLQKKQPKKGALVNHLLMKLKRDENFSTKKNEKHGFVKSFRCLHKISKDIQVDKDKVTVKKKIERDIEINEDFTDIEDEQDLDDVFLETCVICEEVMPMDVLEKHARKCRGKKTDRIGQRLCLPENIEAENGYFFEQAAVLDQCGLLRIIFD</sequence>
<dbReference type="KEGG" id="dpx:DAPPUDRAFT_322638"/>
<evidence type="ECO:0008006" key="4">
    <source>
        <dbReference type="Google" id="ProtNLM"/>
    </source>
</evidence>
<dbReference type="InParanoid" id="E9GWK8"/>
<evidence type="ECO:0000313" key="3">
    <source>
        <dbReference type="Proteomes" id="UP000000305"/>
    </source>
</evidence>
<feature type="compositionally biased region" description="Basic residues" evidence="1">
    <location>
        <begin position="48"/>
        <end position="59"/>
    </location>
</feature>
<organism evidence="2 3">
    <name type="scientific">Daphnia pulex</name>
    <name type="common">Water flea</name>
    <dbReference type="NCBI Taxonomy" id="6669"/>
    <lineage>
        <taxon>Eukaryota</taxon>
        <taxon>Metazoa</taxon>
        <taxon>Ecdysozoa</taxon>
        <taxon>Arthropoda</taxon>
        <taxon>Crustacea</taxon>
        <taxon>Branchiopoda</taxon>
        <taxon>Diplostraca</taxon>
        <taxon>Cladocera</taxon>
        <taxon>Anomopoda</taxon>
        <taxon>Daphniidae</taxon>
        <taxon>Daphnia</taxon>
    </lineage>
</organism>